<evidence type="ECO:0000313" key="3">
    <source>
        <dbReference type="Proteomes" id="UP001183824"/>
    </source>
</evidence>
<feature type="region of interest" description="Disordered" evidence="1">
    <location>
        <begin position="89"/>
        <end position="113"/>
    </location>
</feature>
<dbReference type="Proteomes" id="UP001183824">
    <property type="component" value="Unassembled WGS sequence"/>
</dbReference>
<gene>
    <name evidence="2" type="ORF">RNB18_23515</name>
</gene>
<proteinExistence type="predicted"/>
<reference evidence="3" key="1">
    <citation type="submission" date="2023-07" db="EMBL/GenBank/DDBJ databases">
        <title>30 novel species of actinomycetes from the DSMZ collection.</title>
        <authorList>
            <person name="Nouioui I."/>
        </authorList>
    </citation>
    <scope>NUCLEOTIDE SEQUENCE [LARGE SCALE GENOMIC DNA]</scope>
    <source>
        <strain evidence="3">DSM 41640</strain>
    </source>
</reference>
<comment type="caution">
    <text evidence="2">The sequence shown here is derived from an EMBL/GenBank/DDBJ whole genome shotgun (WGS) entry which is preliminary data.</text>
</comment>
<organism evidence="2 3">
    <name type="scientific">Streptomyces doebereineriae</name>
    <dbReference type="NCBI Taxonomy" id="3075528"/>
    <lineage>
        <taxon>Bacteria</taxon>
        <taxon>Bacillati</taxon>
        <taxon>Actinomycetota</taxon>
        <taxon>Actinomycetes</taxon>
        <taxon>Kitasatosporales</taxon>
        <taxon>Streptomycetaceae</taxon>
        <taxon>Streptomyces</taxon>
    </lineage>
</organism>
<dbReference type="EMBL" id="JAVREZ010000008">
    <property type="protein sequence ID" value="MDT0483135.1"/>
    <property type="molecule type" value="Genomic_DNA"/>
</dbReference>
<accession>A0ABU2VC44</accession>
<sequence>MADSTAGARPGPESVRLPKGWAALVIGTRSDMGTASGPGRAGTDAVGSHCRGLGFGRVPITSATLPGAAHLAADAGGFDARHGRGALAWRPLKSSPPLSVARPSARPVSFRFR</sequence>
<evidence type="ECO:0000256" key="1">
    <source>
        <dbReference type="SAM" id="MobiDB-lite"/>
    </source>
</evidence>
<keyword evidence="3" id="KW-1185">Reference proteome</keyword>
<dbReference type="RefSeq" id="WP_311716086.1">
    <property type="nucleotide sequence ID" value="NZ_JAVREZ010000008.1"/>
</dbReference>
<name>A0ABU2VC44_9ACTN</name>
<evidence type="ECO:0000313" key="2">
    <source>
        <dbReference type="EMBL" id="MDT0483135.1"/>
    </source>
</evidence>
<protein>
    <submittedName>
        <fullName evidence="2">Uncharacterized protein</fullName>
    </submittedName>
</protein>